<evidence type="ECO:0000313" key="5">
    <source>
        <dbReference type="Proteomes" id="UP001279734"/>
    </source>
</evidence>
<dbReference type="EMBL" id="BSYO01000038">
    <property type="protein sequence ID" value="GMH30283.1"/>
    <property type="molecule type" value="Genomic_DNA"/>
</dbReference>
<evidence type="ECO:0000259" key="3">
    <source>
        <dbReference type="Pfam" id="PF14226"/>
    </source>
</evidence>
<gene>
    <name evidence="4" type="ORF">Nepgr_032126</name>
</gene>
<dbReference type="AlphaFoldDB" id="A0AAD3Y5T7"/>
<accession>A0AAD3Y5T7</accession>
<evidence type="ECO:0000256" key="2">
    <source>
        <dbReference type="ARBA" id="ARBA00023004"/>
    </source>
</evidence>
<keyword evidence="1" id="KW-0479">Metal-binding</keyword>
<comment type="caution">
    <text evidence="4">The sequence shown here is derived from an EMBL/GenBank/DDBJ whole genome shotgun (WGS) entry which is preliminary data.</text>
</comment>
<dbReference type="SUPFAM" id="SSF51197">
    <property type="entry name" value="Clavaminate synthase-like"/>
    <property type="match status" value="1"/>
</dbReference>
<proteinExistence type="predicted"/>
<feature type="domain" description="Non-haem dioxygenase N-terminal" evidence="3">
    <location>
        <begin position="41"/>
        <end position="143"/>
    </location>
</feature>
<evidence type="ECO:0000313" key="4">
    <source>
        <dbReference type="EMBL" id="GMH30283.1"/>
    </source>
</evidence>
<dbReference type="InterPro" id="IPR027443">
    <property type="entry name" value="IPNS-like_sf"/>
</dbReference>
<dbReference type="Proteomes" id="UP001279734">
    <property type="component" value="Unassembled WGS sequence"/>
</dbReference>
<reference evidence="4" key="1">
    <citation type="submission" date="2023-05" db="EMBL/GenBank/DDBJ databases">
        <title>Nepenthes gracilis genome sequencing.</title>
        <authorList>
            <person name="Fukushima K."/>
        </authorList>
    </citation>
    <scope>NUCLEOTIDE SEQUENCE</scope>
    <source>
        <strain evidence="4">SING2019-196</strain>
    </source>
</reference>
<dbReference type="GO" id="GO:0046872">
    <property type="term" value="F:metal ion binding"/>
    <property type="evidence" value="ECO:0007669"/>
    <property type="project" value="UniProtKB-KW"/>
</dbReference>
<keyword evidence="5" id="KW-1185">Reference proteome</keyword>
<dbReference type="Gene3D" id="2.60.120.330">
    <property type="entry name" value="B-lactam Antibiotic, Isopenicillin N Synthase, Chain"/>
    <property type="match status" value="1"/>
</dbReference>
<dbReference type="InterPro" id="IPR050231">
    <property type="entry name" value="Iron_ascorbate_oxido_reductase"/>
</dbReference>
<keyword evidence="2" id="KW-0408">Iron</keyword>
<dbReference type="InterPro" id="IPR026992">
    <property type="entry name" value="DIOX_N"/>
</dbReference>
<dbReference type="PANTHER" id="PTHR47990">
    <property type="entry name" value="2-OXOGLUTARATE (2OG) AND FE(II)-DEPENDENT OXYGENASE SUPERFAMILY PROTEIN-RELATED"/>
    <property type="match status" value="1"/>
</dbReference>
<sequence>MMESEPPFEETYNELFENYDSMKEISKQHDLDFMAVEEAELPLIDLRRLREGDGADREECKGEMEAASKEWGFFQVVNHGISGEILEGMRREQVRVFREPFYRKEEKAVAATGVDVMSPGTYRWGTPTATCVRQLSWSEAFHIPLIEIPYFGDVTSFR</sequence>
<dbReference type="Pfam" id="PF14226">
    <property type="entry name" value="DIOX_N"/>
    <property type="match status" value="1"/>
</dbReference>
<protein>
    <recommendedName>
        <fullName evidence="3">Non-haem dioxygenase N-terminal domain-containing protein</fullName>
    </recommendedName>
</protein>
<evidence type="ECO:0000256" key="1">
    <source>
        <dbReference type="ARBA" id="ARBA00022723"/>
    </source>
</evidence>
<organism evidence="4 5">
    <name type="scientific">Nepenthes gracilis</name>
    <name type="common">Slender pitcher plant</name>
    <dbReference type="NCBI Taxonomy" id="150966"/>
    <lineage>
        <taxon>Eukaryota</taxon>
        <taxon>Viridiplantae</taxon>
        <taxon>Streptophyta</taxon>
        <taxon>Embryophyta</taxon>
        <taxon>Tracheophyta</taxon>
        <taxon>Spermatophyta</taxon>
        <taxon>Magnoliopsida</taxon>
        <taxon>eudicotyledons</taxon>
        <taxon>Gunneridae</taxon>
        <taxon>Pentapetalae</taxon>
        <taxon>Caryophyllales</taxon>
        <taxon>Nepenthaceae</taxon>
        <taxon>Nepenthes</taxon>
    </lineage>
</organism>
<name>A0AAD3Y5T7_NEPGR</name>